<comment type="caution">
    <text evidence="1">The sequence shown here is derived from an EMBL/GenBank/DDBJ whole genome shotgun (WGS) entry which is preliminary data.</text>
</comment>
<reference evidence="1" key="1">
    <citation type="journal article" date="2022" name="Plant J.">
        <title>Strategies of tolerance reflected in two North American maple genomes.</title>
        <authorList>
            <person name="McEvoy S.L."/>
            <person name="Sezen U.U."/>
            <person name="Trouern-Trend A."/>
            <person name="McMahon S.M."/>
            <person name="Schaberg P.G."/>
            <person name="Yang J."/>
            <person name="Wegrzyn J.L."/>
            <person name="Swenson N.G."/>
        </authorList>
    </citation>
    <scope>NUCLEOTIDE SEQUENCE</scope>
    <source>
        <strain evidence="1">NS2018</strain>
    </source>
</reference>
<protein>
    <submittedName>
        <fullName evidence="1">Uncharacterized protein</fullName>
    </submittedName>
</protein>
<name>A0AA39THL9_ACESA</name>
<dbReference type="AlphaFoldDB" id="A0AA39THL9"/>
<gene>
    <name evidence="1" type="ORF">LWI29_024811</name>
</gene>
<dbReference type="Proteomes" id="UP001168877">
    <property type="component" value="Unassembled WGS sequence"/>
</dbReference>
<reference evidence="1" key="2">
    <citation type="submission" date="2023-06" db="EMBL/GenBank/DDBJ databases">
        <authorList>
            <person name="Swenson N.G."/>
            <person name="Wegrzyn J.L."/>
            <person name="Mcevoy S.L."/>
        </authorList>
    </citation>
    <scope>NUCLEOTIDE SEQUENCE</scope>
    <source>
        <strain evidence="1">NS2018</strain>
        <tissue evidence="1">Leaf</tissue>
    </source>
</reference>
<proteinExistence type="predicted"/>
<keyword evidence="2" id="KW-1185">Reference proteome</keyword>
<evidence type="ECO:0000313" key="2">
    <source>
        <dbReference type="Proteomes" id="UP001168877"/>
    </source>
</evidence>
<accession>A0AA39THL9</accession>
<dbReference type="EMBL" id="JAUESC010000002">
    <property type="protein sequence ID" value="KAK0605268.1"/>
    <property type="molecule type" value="Genomic_DNA"/>
</dbReference>
<organism evidence="1 2">
    <name type="scientific">Acer saccharum</name>
    <name type="common">Sugar maple</name>
    <dbReference type="NCBI Taxonomy" id="4024"/>
    <lineage>
        <taxon>Eukaryota</taxon>
        <taxon>Viridiplantae</taxon>
        <taxon>Streptophyta</taxon>
        <taxon>Embryophyta</taxon>
        <taxon>Tracheophyta</taxon>
        <taxon>Spermatophyta</taxon>
        <taxon>Magnoliopsida</taxon>
        <taxon>eudicotyledons</taxon>
        <taxon>Gunneridae</taxon>
        <taxon>Pentapetalae</taxon>
        <taxon>rosids</taxon>
        <taxon>malvids</taxon>
        <taxon>Sapindales</taxon>
        <taxon>Sapindaceae</taxon>
        <taxon>Hippocastanoideae</taxon>
        <taxon>Acereae</taxon>
        <taxon>Acer</taxon>
    </lineage>
</organism>
<evidence type="ECO:0000313" key="1">
    <source>
        <dbReference type="EMBL" id="KAK0605268.1"/>
    </source>
</evidence>
<sequence>MGIAELPADAGMLGGDPFQITAGSQVAEGIDGSRLCAGPPAPVDQRRSPAQNAQWSAAGRALVWTSARPPAPIAQVCAAGLALVAAPVVQRSSQNLLVRWSTSAQCIFLASFQNDLTSLMASIYMLT</sequence>